<organism evidence="8 9">
    <name type="scientific">Algoriphagus locisalis</name>
    <dbReference type="NCBI Taxonomy" id="305507"/>
    <lineage>
        <taxon>Bacteria</taxon>
        <taxon>Pseudomonadati</taxon>
        <taxon>Bacteroidota</taxon>
        <taxon>Cytophagia</taxon>
        <taxon>Cytophagales</taxon>
        <taxon>Cyclobacteriaceae</taxon>
        <taxon>Algoriphagus</taxon>
    </lineage>
</organism>
<dbReference type="Proteomes" id="UP000199673">
    <property type="component" value="Unassembled WGS sequence"/>
</dbReference>
<keyword evidence="9" id="KW-1185">Reference proteome</keyword>
<proteinExistence type="inferred from homology"/>
<dbReference type="PROSITE" id="PS51257">
    <property type="entry name" value="PROKAR_LIPOPROTEIN"/>
    <property type="match status" value="1"/>
</dbReference>
<evidence type="ECO:0000259" key="7">
    <source>
        <dbReference type="Pfam" id="PF07980"/>
    </source>
</evidence>
<dbReference type="SUPFAM" id="SSF48452">
    <property type="entry name" value="TPR-like"/>
    <property type="match status" value="1"/>
</dbReference>
<keyword evidence="4" id="KW-0472">Membrane</keyword>
<sequence length="601" mass="67626">MKKIMQKYIVLLGAVLALSSCNDDFLDRYPQTSVAPEEFFKSEEDLELYVNGLLTMAGPGSYQADQSSDNMATTGAVEIKNIMTGSPSSQTLTGGWNWGGLRNINYFLDNYEKAVASEEAIAHYVGLARYYRAVFYFGMVKRYSDVPWYENTLDPGDSEQLYKGRDPREQVMGKVMEDLEFAANNVRESVPSGTPDVWAVKAFYSRLALYEGTYRKYHNELGLEATSPELLQKARDLASEIISSGKFSIYSTGSPETDYSKLFTSQDLTGNPEVILINPYDANKDRGGNVNTGVFGDYEQSPSRDLVMSYLMKDGSYYSSVPNHMTKGFVEEFQDRDPRLMQTLVYPGWVREPNTVPYIQSLNKNFTGYHQLKGYQNTTDNIGIASADFPVYRYAEVLLNYAEAKAELQELTQADLDMSVNILRKRAGMPDLSMTDANNSPDPFLVGKYSNIGGSNVGVLLEIRRERRIELAVEGYRYDDIMRWKAGKLLENIPQGMCFPGLGKYDLTGDGIEDVILVSKDTIIPVGEAKEKNSLGVDLIYYKAGTIDENVDVFLENGENGGMMVTESKARNFEEPKYYYRPIPIQQVTLNPNLQQIFGWN</sequence>
<dbReference type="EMBL" id="FPBF01000001">
    <property type="protein sequence ID" value="SFT36373.1"/>
    <property type="molecule type" value="Genomic_DNA"/>
</dbReference>
<dbReference type="Pfam" id="PF07980">
    <property type="entry name" value="SusD_RagB"/>
    <property type="match status" value="1"/>
</dbReference>
<dbReference type="Gene3D" id="1.25.40.390">
    <property type="match status" value="1"/>
</dbReference>
<feature type="signal peptide" evidence="6">
    <location>
        <begin position="1"/>
        <end position="22"/>
    </location>
</feature>
<evidence type="ECO:0000256" key="4">
    <source>
        <dbReference type="ARBA" id="ARBA00023136"/>
    </source>
</evidence>
<feature type="chain" id="PRO_5011561884" evidence="6">
    <location>
        <begin position="23"/>
        <end position="601"/>
    </location>
</feature>
<dbReference type="InterPro" id="IPR012944">
    <property type="entry name" value="SusD_RagB_dom"/>
</dbReference>
<dbReference type="AlphaFoldDB" id="A0A1I6XE64"/>
<evidence type="ECO:0000256" key="1">
    <source>
        <dbReference type="ARBA" id="ARBA00004442"/>
    </source>
</evidence>
<evidence type="ECO:0000256" key="2">
    <source>
        <dbReference type="ARBA" id="ARBA00006275"/>
    </source>
</evidence>
<protein>
    <submittedName>
        <fullName evidence="8">Starch-binding associating with outer membrane</fullName>
    </submittedName>
</protein>
<feature type="domain" description="RagB/SusD" evidence="7">
    <location>
        <begin position="272"/>
        <end position="600"/>
    </location>
</feature>
<dbReference type="GO" id="GO:0009279">
    <property type="term" value="C:cell outer membrane"/>
    <property type="evidence" value="ECO:0007669"/>
    <property type="project" value="UniProtKB-SubCell"/>
</dbReference>
<evidence type="ECO:0000256" key="3">
    <source>
        <dbReference type="ARBA" id="ARBA00022729"/>
    </source>
</evidence>
<evidence type="ECO:0000256" key="5">
    <source>
        <dbReference type="ARBA" id="ARBA00023237"/>
    </source>
</evidence>
<comment type="subcellular location">
    <subcellularLocation>
        <location evidence="1">Cell outer membrane</location>
    </subcellularLocation>
</comment>
<gene>
    <name evidence="8" type="ORF">SAMN04489724_0417</name>
</gene>
<keyword evidence="5" id="KW-0998">Cell outer membrane</keyword>
<keyword evidence="3 6" id="KW-0732">Signal</keyword>
<dbReference type="STRING" id="305507.SAMN04489724_0417"/>
<accession>A0A1I6XE64</accession>
<name>A0A1I6XE64_9BACT</name>
<dbReference type="InterPro" id="IPR011990">
    <property type="entry name" value="TPR-like_helical_dom_sf"/>
</dbReference>
<comment type="similarity">
    <text evidence="2">Belongs to the SusD family.</text>
</comment>
<evidence type="ECO:0000256" key="6">
    <source>
        <dbReference type="SAM" id="SignalP"/>
    </source>
</evidence>
<reference evidence="9" key="1">
    <citation type="submission" date="2016-10" db="EMBL/GenBank/DDBJ databases">
        <authorList>
            <person name="Varghese N."/>
            <person name="Submissions S."/>
        </authorList>
    </citation>
    <scope>NUCLEOTIDE SEQUENCE [LARGE SCALE GENOMIC DNA]</scope>
    <source>
        <strain evidence="9">DSM 23445</strain>
    </source>
</reference>
<evidence type="ECO:0000313" key="8">
    <source>
        <dbReference type="EMBL" id="SFT36373.1"/>
    </source>
</evidence>
<evidence type="ECO:0000313" key="9">
    <source>
        <dbReference type="Proteomes" id="UP000199673"/>
    </source>
</evidence>